<evidence type="ECO:0000313" key="2">
    <source>
        <dbReference type="EMBL" id="QCI69528.1"/>
    </source>
</evidence>
<sequence>MAVEPHVQLSSRLLAKVRQGTDVLKRDGPLRLLELWTLALCEPVRSLRLRLAVAADARRIMRVIKTGKRQRGLFIDCGSNIGQGYKFFSTYYTPDFYDYILVEPNVNCMPYLKALSADGGARIEIIGKAAGVRQGYAKLFGPPAGQQEPVYEGCSINPEHNASYYEPEGFAPDLVETFSLSDLITAKRRAYDVVVLKMDIEGAEYDVLDDIIKNGAHRNIYVCYVEFHSIYMKKDERIKKRIAEREIGSSLTKDNVLFRRWI</sequence>
<dbReference type="EMBL" id="CP039690">
    <property type="protein sequence ID" value="QCI69528.1"/>
    <property type="molecule type" value="Genomic_DNA"/>
</dbReference>
<dbReference type="Gene3D" id="3.40.50.150">
    <property type="entry name" value="Vaccinia Virus protein VP39"/>
    <property type="match status" value="1"/>
</dbReference>
<dbReference type="OrthoDB" id="4104638at2"/>
<dbReference type="Proteomes" id="UP000298781">
    <property type="component" value="Chromosome"/>
</dbReference>
<dbReference type="KEGG" id="pstg:E8M01_31785"/>
<dbReference type="GO" id="GO:0008168">
    <property type="term" value="F:methyltransferase activity"/>
    <property type="evidence" value="ECO:0007669"/>
    <property type="project" value="UniProtKB-KW"/>
</dbReference>
<keyword evidence="3" id="KW-1185">Reference proteome</keyword>
<protein>
    <submittedName>
        <fullName evidence="2">FkbM family methyltransferase</fullName>
    </submittedName>
</protein>
<evidence type="ECO:0000259" key="1">
    <source>
        <dbReference type="Pfam" id="PF05050"/>
    </source>
</evidence>
<dbReference type="Pfam" id="PF05050">
    <property type="entry name" value="Methyltransf_21"/>
    <property type="match status" value="1"/>
</dbReference>
<dbReference type="NCBIfam" id="TIGR01444">
    <property type="entry name" value="fkbM_fam"/>
    <property type="match status" value="1"/>
</dbReference>
<accession>A0A4D7BIN1</accession>
<feature type="domain" description="Methyltransferase FkbM" evidence="1">
    <location>
        <begin position="76"/>
        <end position="230"/>
    </location>
</feature>
<proteinExistence type="predicted"/>
<dbReference type="GO" id="GO:0032259">
    <property type="term" value="P:methylation"/>
    <property type="evidence" value="ECO:0007669"/>
    <property type="project" value="UniProtKB-KW"/>
</dbReference>
<gene>
    <name evidence="2" type="ORF">E8M01_31785</name>
</gene>
<dbReference type="SUPFAM" id="SSF53335">
    <property type="entry name" value="S-adenosyl-L-methionine-dependent methyltransferases"/>
    <property type="match status" value="1"/>
</dbReference>
<reference evidence="2 3" key="1">
    <citation type="submission" date="2019-04" db="EMBL/GenBank/DDBJ databases">
        <title>Phreatobacter aquaticus sp. nov.</title>
        <authorList>
            <person name="Choi A."/>
        </authorList>
    </citation>
    <scope>NUCLEOTIDE SEQUENCE [LARGE SCALE GENOMIC DNA]</scope>
    <source>
        <strain evidence="2 3">KCTC 52518</strain>
    </source>
</reference>
<dbReference type="InterPro" id="IPR006342">
    <property type="entry name" value="FkbM_mtfrase"/>
</dbReference>
<keyword evidence="2" id="KW-0808">Transferase</keyword>
<organism evidence="2 3">
    <name type="scientific">Phreatobacter stygius</name>
    <dbReference type="NCBI Taxonomy" id="1940610"/>
    <lineage>
        <taxon>Bacteria</taxon>
        <taxon>Pseudomonadati</taxon>
        <taxon>Pseudomonadota</taxon>
        <taxon>Alphaproteobacteria</taxon>
        <taxon>Hyphomicrobiales</taxon>
        <taxon>Phreatobacteraceae</taxon>
        <taxon>Phreatobacter</taxon>
    </lineage>
</organism>
<keyword evidence="2" id="KW-0489">Methyltransferase</keyword>
<evidence type="ECO:0000313" key="3">
    <source>
        <dbReference type="Proteomes" id="UP000298781"/>
    </source>
</evidence>
<name>A0A4D7BIN1_9HYPH</name>
<dbReference type="InterPro" id="IPR029063">
    <property type="entry name" value="SAM-dependent_MTases_sf"/>
</dbReference>
<dbReference type="AlphaFoldDB" id="A0A4D7BIN1"/>